<feature type="binding site" evidence="4">
    <location>
        <position position="182"/>
    </location>
    <ligand>
        <name>phosphate</name>
        <dbReference type="ChEBI" id="CHEBI:43474"/>
    </ligand>
</feature>
<evidence type="ECO:0000313" key="7">
    <source>
        <dbReference type="Proteomes" id="UP000233654"/>
    </source>
</evidence>
<feature type="domain" description="Nucleoside phosphorylase" evidence="5">
    <location>
        <begin position="2"/>
        <end position="240"/>
    </location>
</feature>
<dbReference type="GO" id="GO:0005829">
    <property type="term" value="C:cytosol"/>
    <property type="evidence" value="ECO:0007669"/>
    <property type="project" value="TreeGrafter"/>
</dbReference>
<sequence>MIGIIGGSGFYDIPEIESKSQVRVNTPFGEPSDNYIKGELRGVEVLFLARHGARHKITAPGINFRANIYGFKSLGVEAIIGFSAVGSLRAELAPRDVVIPDQIIDLARQRESTFFKDNPSVHVSMAHPTCAALNRALYDVVNEEGSNVQLGGVYVCIEGPAFSSRAESMLYRSWGVDVIGMTAATEAKLCREAEICYSSLTLVTDYDAWKDDSEDVTVDIILENLRKNAETSRRILREAILHVPDLSGCNCRSALSDAIATNPNSVPDVTRTRLRVLLEKYLPAKE</sequence>
<evidence type="ECO:0000256" key="1">
    <source>
        <dbReference type="ARBA" id="ARBA00022676"/>
    </source>
</evidence>
<dbReference type="PANTHER" id="PTHR42679:SF2">
    <property type="entry name" value="S-METHYL-5'-THIOADENOSINE PHOSPHORYLASE"/>
    <property type="match status" value="1"/>
</dbReference>
<dbReference type="HAMAP" id="MF_01963">
    <property type="entry name" value="MTAP"/>
    <property type="match status" value="1"/>
</dbReference>
<feature type="binding site" evidence="4">
    <location>
        <position position="8"/>
    </location>
    <ligand>
        <name>phosphate</name>
        <dbReference type="ChEBI" id="CHEBI:43474"/>
    </ligand>
</feature>
<organism evidence="6 7">
    <name type="scientific">Candidatus Anoxymicrobium japonicum</name>
    <dbReference type="NCBI Taxonomy" id="2013648"/>
    <lineage>
        <taxon>Bacteria</taxon>
        <taxon>Bacillati</taxon>
        <taxon>Actinomycetota</taxon>
        <taxon>Candidatus Geothermincolia</taxon>
        <taxon>Candidatus Geothermincolales</taxon>
        <taxon>Candidatus Anoxymicrobiaceae</taxon>
        <taxon>Candidatus Anoxymicrobium</taxon>
    </lineage>
</organism>
<keyword evidence="3 4" id="KW-0660">Purine salvage</keyword>
<dbReference type="AlphaFoldDB" id="A0A2N3G6N9"/>
<accession>A0A2N3G6N9</accession>
<comment type="similarity">
    <text evidence="4">Belongs to the PNP/MTAP phosphorylase family. MTAP subfamily.</text>
</comment>
<dbReference type="InterPro" id="IPR035994">
    <property type="entry name" value="Nucleoside_phosphorylase_sf"/>
</dbReference>
<dbReference type="EC" id="2.4.2.28" evidence="4"/>
<evidence type="ECO:0000256" key="3">
    <source>
        <dbReference type="ARBA" id="ARBA00022726"/>
    </source>
</evidence>
<feature type="binding site" evidence="4">
    <location>
        <position position="181"/>
    </location>
    <ligand>
        <name>substrate</name>
    </ligand>
</feature>
<feature type="binding site" evidence="4">
    <location>
        <begin position="205"/>
        <end position="207"/>
    </location>
    <ligand>
        <name>substrate</name>
    </ligand>
</feature>
<evidence type="ECO:0000256" key="4">
    <source>
        <dbReference type="HAMAP-Rule" id="MF_01963"/>
    </source>
</evidence>
<dbReference type="GO" id="GO:0017061">
    <property type="term" value="F:S-methyl-5-thioadenosine phosphorylase activity"/>
    <property type="evidence" value="ECO:0007669"/>
    <property type="project" value="UniProtKB-UniRule"/>
</dbReference>
<feature type="binding site" evidence="4">
    <location>
        <begin position="83"/>
        <end position="84"/>
    </location>
    <ligand>
        <name>phosphate</name>
        <dbReference type="ChEBI" id="CHEBI:43474"/>
    </ligand>
</feature>
<protein>
    <recommendedName>
        <fullName evidence="4">S-methyl-5'-thioadenosine phosphorylase</fullName>
        <ecNumber evidence="4">2.4.2.28</ecNumber>
    </recommendedName>
    <alternativeName>
        <fullName evidence="4">5'-methylthioadenosine phosphorylase</fullName>
        <shortName evidence="4">MTA phosphorylase</shortName>
        <shortName evidence="4">MTAP</shortName>
    </alternativeName>
</protein>
<dbReference type="SUPFAM" id="SSF53167">
    <property type="entry name" value="Purine and uridine phosphorylases"/>
    <property type="match status" value="1"/>
</dbReference>
<feature type="binding site" evidence="4">
    <location>
        <begin position="50"/>
        <end position="51"/>
    </location>
    <ligand>
        <name>phosphate</name>
        <dbReference type="ChEBI" id="CHEBI:43474"/>
    </ligand>
</feature>
<dbReference type="CDD" id="cd09010">
    <property type="entry name" value="MTAP_SsMTAPII_like_MTIP"/>
    <property type="match status" value="1"/>
</dbReference>
<comment type="function">
    <text evidence="4">Catalyzes the reversible phosphorylation of S-methyl-5'-thioadenosine (MTA) to adenine and 5-methylthioribose-1-phosphate. Involved in the breakdown of MTA, a major by-product of polyamine biosynthesis. Responsible for the first step in the methionine salvage pathway after MTA has been generated from S-adenosylmethionine. Has broad substrate specificity with 6-aminopurine nucleosides as preferred substrates.</text>
</comment>
<dbReference type="Gene3D" id="3.40.50.1580">
    <property type="entry name" value="Nucleoside phosphorylase domain"/>
    <property type="match status" value="1"/>
</dbReference>
<keyword evidence="1 4" id="KW-0328">Glycosyltransferase</keyword>
<reference evidence="6 7" key="1">
    <citation type="journal article" date="2017" name="ISME J.">
        <title>Potential for microbial H2 and metal transformations associated with novel bacteria and archaea in deep terrestrial subsurface sediments.</title>
        <authorList>
            <person name="Hernsdorf A.W."/>
            <person name="Amano Y."/>
            <person name="Miyakawa K."/>
            <person name="Ise K."/>
            <person name="Suzuki Y."/>
            <person name="Anantharaman K."/>
            <person name="Probst A."/>
            <person name="Burstein D."/>
            <person name="Thomas B.C."/>
            <person name="Banfield J.F."/>
        </authorList>
    </citation>
    <scope>NUCLEOTIDE SEQUENCE [LARGE SCALE GENOMIC DNA]</scope>
    <source>
        <strain evidence="6">HGW-Actinobacteria-3</strain>
    </source>
</reference>
<dbReference type="GO" id="GO:0019509">
    <property type="term" value="P:L-methionine salvage from methylthioadenosine"/>
    <property type="evidence" value="ECO:0007669"/>
    <property type="project" value="UniProtKB-UniRule"/>
</dbReference>
<comment type="caution">
    <text evidence="6">The sequence shown here is derived from an EMBL/GenBank/DDBJ whole genome shotgun (WGS) entry which is preliminary data.</text>
</comment>
<keyword evidence="2 4" id="KW-0808">Transferase</keyword>
<dbReference type="EMBL" id="PHEX01000019">
    <property type="protein sequence ID" value="PKQ28380.1"/>
    <property type="molecule type" value="Genomic_DNA"/>
</dbReference>
<dbReference type="Pfam" id="PF01048">
    <property type="entry name" value="PNP_UDP_1"/>
    <property type="match status" value="1"/>
</dbReference>
<dbReference type="GO" id="GO:0006166">
    <property type="term" value="P:purine ribonucleoside salvage"/>
    <property type="evidence" value="ECO:0007669"/>
    <property type="project" value="UniProtKB-KW"/>
</dbReference>
<dbReference type="PANTHER" id="PTHR42679">
    <property type="entry name" value="S-METHYL-5'-THIOADENOSINE PHOSPHORYLASE"/>
    <property type="match status" value="1"/>
</dbReference>
<gene>
    <name evidence="4 6" type="primary">mtnP</name>
    <name evidence="6" type="ORF">CVT63_03200</name>
</gene>
<dbReference type="UniPathway" id="UPA00904">
    <property type="reaction ID" value="UER00873"/>
</dbReference>
<comment type="catalytic activity">
    <reaction evidence="4">
        <text>S-methyl-5'-thioadenosine + phosphate = 5-(methylsulfanyl)-alpha-D-ribose 1-phosphate + adenine</text>
        <dbReference type="Rhea" id="RHEA:11852"/>
        <dbReference type="ChEBI" id="CHEBI:16708"/>
        <dbReference type="ChEBI" id="CHEBI:17509"/>
        <dbReference type="ChEBI" id="CHEBI:43474"/>
        <dbReference type="ChEBI" id="CHEBI:58533"/>
        <dbReference type="EC" id="2.4.2.28"/>
    </reaction>
</comment>
<evidence type="ECO:0000259" key="5">
    <source>
        <dbReference type="Pfam" id="PF01048"/>
    </source>
</evidence>
<comment type="pathway">
    <text evidence="4">Amino-acid biosynthesis; L-methionine biosynthesis via salvage pathway; S-methyl-5-thio-alpha-D-ribose 1-phosphate from S-methyl-5'-thioadenosine (phosphorylase route): step 1/1.</text>
</comment>
<dbReference type="NCBIfam" id="TIGR01694">
    <property type="entry name" value="MTAP"/>
    <property type="match status" value="1"/>
</dbReference>
<name>A0A2N3G6N9_9ACTN</name>
<feature type="site" description="Important for substrate specificity" evidence="4">
    <location>
        <position position="218"/>
    </location>
</feature>
<evidence type="ECO:0000313" key="6">
    <source>
        <dbReference type="EMBL" id="PKQ28380.1"/>
    </source>
</evidence>
<evidence type="ECO:0000256" key="2">
    <source>
        <dbReference type="ARBA" id="ARBA00022679"/>
    </source>
</evidence>
<dbReference type="FunFam" id="3.40.50.1580:FF:000012">
    <property type="entry name" value="Probable 6-oxopurine nucleoside phosphorylase"/>
    <property type="match status" value="1"/>
</dbReference>
<dbReference type="Proteomes" id="UP000233654">
    <property type="component" value="Unassembled WGS sequence"/>
</dbReference>
<dbReference type="InterPro" id="IPR010044">
    <property type="entry name" value="MTAP"/>
</dbReference>
<feature type="site" description="Important for substrate specificity" evidence="4">
    <location>
        <position position="163"/>
    </location>
</feature>
<comment type="subunit">
    <text evidence="4">Homohexamer. Dimer of a homotrimer.</text>
</comment>
<dbReference type="InterPro" id="IPR000845">
    <property type="entry name" value="Nucleoside_phosphorylase_d"/>
</dbReference>
<proteinExistence type="inferred from homology"/>